<keyword evidence="2" id="KW-1185">Reference proteome</keyword>
<reference evidence="1 2" key="1">
    <citation type="journal article" date="2015" name="Biotechnol. Biofuels">
        <title>Enhanced degradation of softwood versus hardwood by the white-rot fungus Pycnoporus coccineus.</title>
        <authorList>
            <person name="Couturier M."/>
            <person name="Navarro D."/>
            <person name="Chevret D."/>
            <person name="Henrissat B."/>
            <person name="Piumi F."/>
            <person name="Ruiz-Duenas F.J."/>
            <person name="Martinez A.T."/>
            <person name="Grigoriev I.V."/>
            <person name="Riley R."/>
            <person name="Lipzen A."/>
            <person name="Berrin J.G."/>
            <person name="Master E.R."/>
            <person name="Rosso M.N."/>
        </authorList>
    </citation>
    <scope>NUCLEOTIDE SEQUENCE [LARGE SCALE GENOMIC DNA]</scope>
    <source>
        <strain evidence="1 2">BRFM310</strain>
    </source>
</reference>
<gene>
    <name evidence="1" type="ORF">PYCCODRAFT_910844</name>
</gene>
<organism evidence="1 2">
    <name type="scientific">Trametes coccinea (strain BRFM310)</name>
    <name type="common">Pycnoporus coccineus</name>
    <dbReference type="NCBI Taxonomy" id="1353009"/>
    <lineage>
        <taxon>Eukaryota</taxon>
        <taxon>Fungi</taxon>
        <taxon>Dikarya</taxon>
        <taxon>Basidiomycota</taxon>
        <taxon>Agaricomycotina</taxon>
        <taxon>Agaricomycetes</taxon>
        <taxon>Polyporales</taxon>
        <taxon>Polyporaceae</taxon>
        <taxon>Trametes</taxon>
    </lineage>
</organism>
<dbReference type="Proteomes" id="UP000193067">
    <property type="component" value="Unassembled WGS sequence"/>
</dbReference>
<evidence type="ECO:0000313" key="2">
    <source>
        <dbReference type="Proteomes" id="UP000193067"/>
    </source>
</evidence>
<protein>
    <submittedName>
        <fullName evidence="1">Uncharacterized protein</fullName>
    </submittedName>
</protein>
<evidence type="ECO:0000313" key="1">
    <source>
        <dbReference type="EMBL" id="OSC98759.1"/>
    </source>
</evidence>
<dbReference type="EMBL" id="KZ084134">
    <property type="protein sequence ID" value="OSC98759.1"/>
    <property type="molecule type" value="Genomic_DNA"/>
</dbReference>
<dbReference type="AlphaFoldDB" id="A0A1Y2ICA2"/>
<proteinExistence type="predicted"/>
<sequence length="163" mass="17798">MVLITSQNTEEAAYSPGTLLLSYVLPPCSVDLLRTHARLSLRPTERTILLTIILLPCQRMCFPVVASLHLPSSSVCAELCPVPRASPHGDATACIVGPCSSQMRPVNCLSRFTPQSSRQYAALSSLWCYSGATGYSRLERTEEKVYILARCSPPSLQPSSRRA</sequence>
<name>A0A1Y2ICA2_TRAC3</name>
<accession>A0A1Y2ICA2</accession>